<dbReference type="Proteomes" id="UP000178427">
    <property type="component" value="Unassembled WGS sequence"/>
</dbReference>
<organism evidence="1 2">
    <name type="scientific">Candidatus Kaiserbacteria bacterium RIFCSPLOWO2_01_FULL_54_20</name>
    <dbReference type="NCBI Taxonomy" id="1798513"/>
    <lineage>
        <taxon>Bacteria</taxon>
        <taxon>Candidatus Kaiseribacteriota</taxon>
    </lineage>
</organism>
<evidence type="ECO:0008006" key="3">
    <source>
        <dbReference type="Google" id="ProtNLM"/>
    </source>
</evidence>
<dbReference type="EMBL" id="MFMA01000021">
    <property type="protein sequence ID" value="OGG73950.1"/>
    <property type="molecule type" value="Genomic_DNA"/>
</dbReference>
<protein>
    <recommendedName>
        <fullName evidence="3">Type II toxin-antitoxin system RelE/ParE family toxin</fullName>
    </recommendedName>
</protein>
<evidence type="ECO:0000313" key="2">
    <source>
        <dbReference type="Proteomes" id="UP000178427"/>
    </source>
</evidence>
<sequence>MALRFRESALADVNSFVFHYEEAFLELYRDSGLWNEEIILESVRGNSKQLFAEIYDAIEKYLGRNRVLGRKRARDGWCELSFQVGSRLVIVYYSEDKREGVRWVESISIDRKPIIF</sequence>
<dbReference type="AlphaFoldDB" id="A0A1F6EJW5"/>
<accession>A0A1F6EJW5</accession>
<proteinExistence type="predicted"/>
<reference evidence="1 2" key="1">
    <citation type="journal article" date="2016" name="Nat. Commun.">
        <title>Thousands of microbial genomes shed light on interconnected biogeochemical processes in an aquifer system.</title>
        <authorList>
            <person name="Anantharaman K."/>
            <person name="Brown C.T."/>
            <person name="Hug L.A."/>
            <person name="Sharon I."/>
            <person name="Castelle C.J."/>
            <person name="Probst A.J."/>
            <person name="Thomas B.C."/>
            <person name="Singh A."/>
            <person name="Wilkins M.J."/>
            <person name="Karaoz U."/>
            <person name="Brodie E.L."/>
            <person name="Williams K.H."/>
            <person name="Hubbard S.S."/>
            <person name="Banfield J.F."/>
        </authorList>
    </citation>
    <scope>NUCLEOTIDE SEQUENCE [LARGE SCALE GENOMIC DNA]</scope>
</reference>
<gene>
    <name evidence="1" type="ORF">A3A40_00240</name>
</gene>
<evidence type="ECO:0000313" key="1">
    <source>
        <dbReference type="EMBL" id="OGG73950.1"/>
    </source>
</evidence>
<name>A0A1F6EJW5_9BACT</name>
<comment type="caution">
    <text evidence="1">The sequence shown here is derived from an EMBL/GenBank/DDBJ whole genome shotgun (WGS) entry which is preliminary data.</text>
</comment>